<dbReference type="RefSeq" id="XP_007407888.1">
    <property type="nucleotide sequence ID" value="XM_007407826.1"/>
</dbReference>
<feature type="transmembrane region" description="Helical" evidence="8">
    <location>
        <begin position="637"/>
        <end position="656"/>
    </location>
</feature>
<feature type="transmembrane region" description="Helical" evidence="8">
    <location>
        <begin position="316"/>
        <end position="333"/>
    </location>
</feature>
<dbReference type="OrthoDB" id="1932925at2759"/>
<dbReference type="VEuPathDB" id="FungiDB:MELLADRAFT_22930"/>
<evidence type="ECO:0000256" key="5">
    <source>
        <dbReference type="ARBA" id="ARBA00022989"/>
    </source>
</evidence>
<evidence type="ECO:0000256" key="3">
    <source>
        <dbReference type="ARBA" id="ARBA00022679"/>
    </source>
</evidence>
<evidence type="ECO:0000256" key="1">
    <source>
        <dbReference type="ARBA" id="ARBA00004141"/>
    </source>
</evidence>
<dbReference type="eggNOG" id="KOG1699">
    <property type="taxonomic scope" value="Eukaryota"/>
</dbReference>
<dbReference type="EMBL" id="GL883099">
    <property type="protein sequence ID" value="EGG08914.1"/>
    <property type="molecule type" value="Genomic_DNA"/>
</dbReference>
<comment type="subcellular location">
    <subcellularLocation>
        <location evidence="1">Membrane</location>
        <topology evidence="1">Multi-pass membrane protein</topology>
    </subcellularLocation>
</comment>
<evidence type="ECO:0000256" key="8">
    <source>
        <dbReference type="SAM" id="Phobius"/>
    </source>
</evidence>
<dbReference type="PANTHER" id="PTHR13533">
    <property type="entry name" value="N-ACETYLNEURAMINATE 9-O-ACETYLTRANSFERASE"/>
    <property type="match status" value="1"/>
</dbReference>
<dbReference type="Pfam" id="PF07779">
    <property type="entry name" value="Cas1_AcylT"/>
    <property type="match status" value="1"/>
</dbReference>
<feature type="transmembrane region" description="Helical" evidence="8">
    <location>
        <begin position="410"/>
        <end position="431"/>
    </location>
</feature>
<feature type="transmembrane region" description="Helical" evidence="8">
    <location>
        <begin position="497"/>
        <end position="517"/>
    </location>
</feature>
<feature type="transmembrane region" description="Helical" evidence="8">
    <location>
        <begin position="277"/>
        <end position="296"/>
    </location>
</feature>
<comment type="similarity">
    <text evidence="2">Belongs to the PC-esterase family. CASD1 subfamily.</text>
</comment>
<evidence type="ECO:0000256" key="2">
    <source>
        <dbReference type="ARBA" id="ARBA00010666"/>
    </source>
</evidence>
<feature type="transmembrane region" description="Helical" evidence="8">
    <location>
        <begin position="464"/>
        <end position="485"/>
    </location>
</feature>
<organism evidence="11">
    <name type="scientific">Melampsora larici-populina (strain 98AG31 / pathotype 3-4-7)</name>
    <name type="common">Poplar leaf rust fungus</name>
    <dbReference type="NCBI Taxonomy" id="747676"/>
    <lineage>
        <taxon>Eukaryota</taxon>
        <taxon>Fungi</taxon>
        <taxon>Dikarya</taxon>
        <taxon>Basidiomycota</taxon>
        <taxon>Pucciniomycotina</taxon>
        <taxon>Pucciniomycetes</taxon>
        <taxon>Pucciniales</taxon>
        <taxon>Melampsoraceae</taxon>
        <taxon>Melampsora</taxon>
    </lineage>
</organism>
<protein>
    <recommendedName>
        <fullName evidence="9">Cas1p 10 TM acyl transferase domain-containing protein</fullName>
    </recommendedName>
</protein>
<dbReference type="KEGG" id="mlr:MELLADRAFT_22930"/>
<keyword evidence="11" id="KW-1185">Reference proteome</keyword>
<dbReference type="InParanoid" id="F4RFK3"/>
<dbReference type="SUPFAM" id="SSF52266">
    <property type="entry name" value="SGNH hydrolase"/>
    <property type="match status" value="1"/>
</dbReference>
<feature type="transmembrane region" description="Helical" evidence="8">
    <location>
        <begin position="537"/>
        <end position="557"/>
    </location>
</feature>
<keyword evidence="6 8" id="KW-0472">Membrane</keyword>
<evidence type="ECO:0000259" key="9">
    <source>
        <dbReference type="Pfam" id="PF07779"/>
    </source>
</evidence>
<dbReference type="GO" id="GO:0005794">
    <property type="term" value="C:Golgi apparatus"/>
    <property type="evidence" value="ECO:0007669"/>
    <property type="project" value="UniProtKB-ARBA"/>
</dbReference>
<feature type="domain" description="Cas1p 10 TM acyl transferase" evidence="9">
    <location>
        <begin position="263"/>
        <end position="705"/>
    </location>
</feature>
<keyword evidence="4 8" id="KW-0812">Transmembrane</keyword>
<dbReference type="InterPro" id="IPR012419">
    <property type="entry name" value="Cas1_AcylTrans_dom"/>
</dbReference>
<dbReference type="PANTHER" id="PTHR13533:SF1">
    <property type="entry name" value="N-ACETYLNEURAMINATE 9-O-ACETYLTRANSFERASE"/>
    <property type="match status" value="1"/>
</dbReference>
<evidence type="ECO:0000256" key="4">
    <source>
        <dbReference type="ARBA" id="ARBA00022692"/>
    </source>
</evidence>
<reference evidence="11" key="1">
    <citation type="journal article" date="2011" name="Proc. Natl. Acad. Sci. U.S.A.">
        <title>Obligate biotrophy features unraveled by the genomic analysis of rust fungi.</title>
        <authorList>
            <person name="Duplessis S."/>
            <person name="Cuomo C.A."/>
            <person name="Lin Y.-C."/>
            <person name="Aerts A."/>
            <person name="Tisserant E."/>
            <person name="Veneault-Fourrey C."/>
            <person name="Joly D.L."/>
            <person name="Hacquard S."/>
            <person name="Amselem J."/>
            <person name="Cantarel B.L."/>
            <person name="Chiu R."/>
            <person name="Coutinho P.M."/>
            <person name="Feau N."/>
            <person name="Field M."/>
            <person name="Frey P."/>
            <person name="Gelhaye E."/>
            <person name="Goldberg J."/>
            <person name="Grabherr M.G."/>
            <person name="Kodira C.D."/>
            <person name="Kohler A."/>
            <person name="Kuees U."/>
            <person name="Lindquist E.A."/>
            <person name="Lucas S.M."/>
            <person name="Mago R."/>
            <person name="Mauceli E."/>
            <person name="Morin E."/>
            <person name="Murat C."/>
            <person name="Pangilinan J.L."/>
            <person name="Park R."/>
            <person name="Pearson M."/>
            <person name="Quesneville H."/>
            <person name="Rouhier N."/>
            <person name="Sakthikumar S."/>
            <person name="Salamov A.A."/>
            <person name="Schmutz J."/>
            <person name="Selles B."/>
            <person name="Shapiro H."/>
            <person name="Tanguay P."/>
            <person name="Tuskan G.A."/>
            <person name="Henrissat B."/>
            <person name="Van de Peer Y."/>
            <person name="Rouze P."/>
            <person name="Ellis J.G."/>
            <person name="Dodds P.N."/>
            <person name="Schein J.E."/>
            <person name="Zhong S."/>
            <person name="Hamelin R.C."/>
            <person name="Grigoriev I.V."/>
            <person name="Szabo L.J."/>
            <person name="Martin F."/>
        </authorList>
    </citation>
    <scope>NUCLEOTIDE SEQUENCE [LARGE SCALE GENOMIC DNA]</scope>
    <source>
        <strain evidence="11">98AG31 / pathotype 3-4-7</strain>
    </source>
</reference>
<dbReference type="GO" id="GO:0016020">
    <property type="term" value="C:membrane"/>
    <property type="evidence" value="ECO:0007669"/>
    <property type="project" value="UniProtKB-SubCell"/>
</dbReference>
<evidence type="ECO:0000256" key="6">
    <source>
        <dbReference type="ARBA" id="ARBA00023136"/>
    </source>
</evidence>
<dbReference type="GO" id="GO:0005975">
    <property type="term" value="P:carbohydrate metabolic process"/>
    <property type="evidence" value="ECO:0007669"/>
    <property type="project" value="UniProtKB-ARBA"/>
</dbReference>
<feature type="transmembrane region" description="Helical" evidence="8">
    <location>
        <begin position="438"/>
        <end position="458"/>
    </location>
</feature>
<dbReference type="GeneID" id="18926904"/>
<keyword evidence="7" id="KW-0325">Glycoprotein</keyword>
<dbReference type="Proteomes" id="UP000001072">
    <property type="component" value="Unassembled WGS sequence"/>
</dbReference>
<feature type="transmembrane region" description="Helical" evidence="8">
    <location>
        <begin position="676"/>
        <end position="694"/>
    </location>
</feature>
<sequence length="706" mass="82058">YIDASDPYHCKALLQTGRWLDGKNYQNWQPDGCMLHPYKPKEVIECLEDRRVIFIGDSVTRGLFYGALRSVNQTITQEGQPKHSDRVIRTTGGIEWTFHWDPFLNTTNWKRILTDQSTQRNGKTNQPALLVVGSGVWFLRHQLPFELWRKRVDELFEYSLSQKKSIADEIVLLPVEIPVTEKLSAERKTIGLKEVNQMNDYALQKLASKSDYQIAIPSVHNLMTAEADLETADGLHYSEKLTSMQARVLLNMRCNDILVKKFPLDKTCCSDYPRPNWIQWLIIFILLVWAPTGLYLYRNSNTASSHWTRFFPAHEYLGPLAAFGYSIVLIFLADRTTFFNKEQKQFNGWWFGLLNLLGLAVGILTSQVSDKGDLGLLNREQTDEWKGWMQIAILIYHYLSASKISGIYNPIRVCVASYLFMTGYGHFTFFYKKKDFGLSRIVGVMVRLNLLTLVLAYIMDTDYLSYYFSPLVSMWFMIIWVTMYVGHQWNDRLDFLIVKLIGSATLVTFLFQSTTPLKFTFAVLNKVFQTQWFATEWAFRVTLDMYIVYWGMIAALVYIKVKESKLIERNPETWQKVWTASIILSGLGIVWFFWFELTRSNKLEYNQTHPYTSIIPIASFIILRNSTGFLRSVNSRAFVFIGQCSLETFIIQFHFWLGADTKGILVMIPWNRWRTLNFILSSIVFVFISHQVAIKTGNLTDWVCNK</sequence>
<feature type="transmembrane region" description="Helical" evidence="8">
    <location>
        <begin position="348"/>
        <end position="366"/>
    </location>
</feature>
<feature type="non-terminal residue" evidence="10">
    <location>
        <position position="1"/>
    </location>
</feature>
<dbReference type="AlphaFoldDB" id="F4RFK3"/>
<gene>
    <name evidence="10" type="ORF">MELLADRAFT_22930</name>
</gene>
<evidence type="ECO:0000313" key="11">
    <source>
        <dbReference type="Proteomes" id="UP000001072"/>
    </source>
</evidence>
<keyword evidence="5 8" id="KW-1133">Transmembrane helix</keyword>
<feature type="transmembrane region" description="Helical" evidence="8">
    <location>
        <begin position="577"/>
        <end position="595"/>
    </location>
</feature>
<proteinExistence type="inferred from homology"/>
<evidence type="ECO:0000256" key="7">
    <source>
        <dbReference type="ARBA" id="ARBA00023180"/>
    </source>
</evidence>
<accession>F4RFK3</accession>
<dbReference type="GO" id="GO:0016740">
    <property type="term" value="F:transferase activity"/>
    <property type="evidence" value="ECO:0007669"/>
    <property type="project" value="UniProtKB-KW"/>
</dbReference>
<name>F4RFK3_MELLP</name>
<feature type="non-terminal residue" evidence="10">
    <location>
        <position position="706"/>
    </location>
</feature>
<evidence type="ECO:0000313" key="10">
    <source>
        <dbReference type="EMBL" id="EGG08914.1"/>
    </source>
</evidence>
<dbReference type="HOGENOM" id="CLU_008003_0_1_1"/>
<keyword evidence="3" id="KW-0808">Transferase</keyword>